<evidence type="ECO:0000313" key="7">
    <source>
        <dbReference type="Proteomes" id="UP000291758"/>
    </source>
</evidence>
<dbReference type="PROSITE" id="PS00356">
    <property type="entry name" value="HTH_LACI_1"/>
    <property type="match status" value="1"/>
</dbReference>
<dbReference type="SUPFAM" id="SSF53822">
    <property type="entry name" value="Periplasmic binding protein-like I"/>
    <property type="match status" value="1"/>
</dbReference>
<dbReference type="PROSITE" id="PS50932">
    <property type="entry name" value="HTH_LACI_2"/>
    <property type="match status" value="1"/>
</dbReference>
<sequence>MATMDDVARLAGVSVSTVSHVLNSTRAVAPDTRSRVEDAMARLAYRRNDVARSLAQRKTRTVGVAISALTNPYFGTLVSAVNEELGSRGYAVILGDTGDEPGHEATVVERMLDQRVAGLLLAPSARAGEGTVPQVLAHGVPLVLVDRHTDADCDQVVPLNREPVEDLVHHLADLGHTRIAAVCGMAGLDTTTERLDGYRAVVAARGLDEDPALVLPGHSRADAAEDAVLHAFARPDRPSAVVVLNNAMTIGTLRALDRLGLAVPGDVALVCYDDFEWADLFRPRLTAVRQDLTTMARRAVRLLLGRVAGDDHPPVLERITPSLQHRESCGCRQAAERDARVPARP</sequence>
<evidence type="ECO:0000313" key="6">
    <source>
        <dbReference type="EMBL" id="QAY62727.1"/>
    </source>
</evidence>
<organism evidence="6 7">
    <name type="scientific">Xylanimonas allomyrinae</name>
    <dbReference type="NCBI Taxonomy" id="2509459"/>
    <lineage>
        <taxon>Bacteria</taxon>
        <taxon>Bacillati</taxon>
        <taxon>Actinomycetota</taxon>
        <taxon>Actinomycetes</taxon>
        <taxon>Micrococcales</taxon>
        <taxon>Promicromonosporaceae</taxon>
        <taxon>Xylanimonas</taxon>
    </lineage>
</organism>
<dbReference type="AlphaFoldDB" id="A0A4P6EQY1"/>
<accession>A0A4P6EQY1</accession>
<keyword evidence="1" id="KW-0678">Repressor</keyword>
<dbReference type="OrthoDB" id="37081at2"/>
<dbReference type="SUPFAM" id="SSF47413">
    <property type="entry name" value="lambda repressor-like DNA-binding domains"/>
    <property type="match status" value="1"/>
</dbReference>
<proteinExistence type="predicted"/>
<dbReference type="Proteomes" id="UP000291758">
    <property type="component" value="Chromosome"/>
</dbReference>
<dbReference type="Pfam" id="PF00356">
    <property type="entry name" value="LacI"/>
    <property type="match status" value="1"/>
</dbReference>
<name>A0A4P6EQY1_9MICO</name>
<gene>
    <name evidence="6" type="ORF">ET495_05040</name>
</gene>
<evidence type="ECO:0000256" key="3">
    <source>
        <dbReference type="ARBA" id="ARBA00023125"/>
    </source>
</evidence>
<dbReference type="InterPro" id="IPR000843">
    <property type="entry name" value="HTH_LacI"/>
</dbReference>
<dbReference type="PRINTS" id="PR00036">
    <property type="entry name" value="HTHLACI"/>
</dbReference>
<dbReference type="GO" id="GO:0000976">
    <property type="term" value="F:transcription cis-regulatory region binding"/>
    <property type="evidence" value="ECO:0007669"/>
    <property type="project" value="TreeGrafter"/>
</dbReference>
<keyword evidence="4" id="KW-0804">Transcription</keyword>
<dbReference type="PANTHER" id="PTHR30146:SF148">
    <property type="entry name" value="HTH-TYPE TRANSCRIPTIONAL REPRESSOR PURR-RELATED"/>
    <property type="match status" value="1"/>
</dbReference>
<keyword evidence="3" id="KW-0238">DNA-binding</keyword>
<keyword evidence="7" id="KW-1185">Reference proteome</keyword>
<dbReference type="GO" id="GO:0003700">
    <property type="term" value="F:DNA-binding transcription factor activity"/>
    <property type="evidence" value="ECO:0007669"/>
    <property type="project" value="TreeGrafter"/>
</dbReference>
<evidence type="ECO:0000256" key="1">
    <source>
        <dbReference type="ARBA" id="ARBA00022491"/>
    </source>
</evidence>
<dbReference type="SMART" id="SM00354">
    <property type="entry name" value="HTH_LACI"/>
    <property type="match status" value="1"/>
</dbReference>
<dbReference type="Gene3D" id="1.10.260.40">
    <property type="entry name" value="lambda repressor-like DNA-binding domains"/>
    <property type="match status" value="1"/>
</dbReference>
<dbReference type="EMBL" id="CP035495">
    <property type="protein sequence ID" value="QAY62727.1"/>
    <property type="molecule type" value="Genomic_DNA"/>
</dbReference>
<dbReference type="RefSeq" id="WP_129203139.1">
    <property type="nucleotide sequence ID" value="NZ_CP035495.1"/>
</dbReference>
<dbReference type="PANTHER" id="PTHR30146">
    <property type="entry name" value="LACI-RELATED TRANSCRIPTIONAL REPRESSOR"/>
    <property type="match status" value="1"/>
</dbReference>
<dbReference type="Pfam" id="PF13377">
    <property type="entry name" value="Peripla_BP_3"/>
    <property type="match status" value="1"/>
</dbReference>
<dbReference type="InterPro" id="IPR046335">
    <property type="entry name" value="LacI/GalR-like_sensor"/>
</dbReference>
<reference evidence="6 7" key="1">
    <citation type="submission" date="2019-01" db="EMBL/GenBank/DDBJ databases">
        <title>Genome sequencing of strain 2JSPR-7.</title>
        <authorList>
            <person name="Heo J."/>
            <person name="Kim S.-J."/>
            <person name="Kim J.-S."/>
            <person name="Hong S.-B."/>
            <person name="Kwon S.-W."/>
        </authorList>
    </citation>
    <scope>NUCLEOTIDE SEQUENCE [LARGE SCALE GENOMIC DNA]</scope>
    <source>
        <strain evidence="6 7">2JSPR-7</strain>
    </source>
</reference>
<keyword evidence="2" id="KW-0805">Transcription regulation</keyword>
<dbReference type="CDD" id="cd06267">
    <property type="entry name" value="PBP1_LacI_sugar_binding-like"/>
    <property type="match status" value="1"/>
</dbReference>
<dbReference type="KEGG" id="xyl:ET495_05040"/>
<evidence type="ECO:0000259" key="5">
    <source>
        <dbReference type="PROSITE" id="PS50932"/>
    </source>
</evidence>
<evidence type="ECO:0000256" key="2">
    <source>
        <dbReference type="ARBA" id="ARBA00023015"/>
    </source>
</evidence>
<evidence type="ECO:0000256" key="4">
    <source>
        <dbReference type="ARBA" id="ARBA00023163"/>
    </source>
</evidence>
<dbReference type="InterPro" id="IPR028082">
    <property type="entry name" value="Peripla_BP_I"/>
</dbReference>
<protein>
    <submittedName>
        <fullName evidence="6">LacI family transcriptional regulator</fullName>
    </submittedName>
</protein>
<dbReference type="Gene3D" id="3.40.50.2300">
    <property type="match status" value="2"/>
</dbReference>
<dbReference type="CDD" id="cd01392">
    <property type="entry name" value="HTH_LacI"/>
    <property type="match status" value="1"/>
</dbReference>
<feature type="domain" description="HTH lacI-type" evidence="5">
    <location>
        <begin position="2"/>
        <end position="56"/>
    </location>
</feature>
<dbReference type="InterPro" id="IPR010982">
    <property type="entry name" value="Lambda_DNA-bd_dom_sf"/>
</dbReference>